<comment type="caution">
    <text evidence="4">The sequence shown here is derived from an EMBL/GenBank/DDBJ whole genome shotgun (WGS) entry which is preliminary data.</text>
</comment>
<feature type="transmembrane region" description="Helical" evidence="2">
    <location>
        <begin position="147"/>
        <end position="167"/>
    </location>
</feature>
<protein>
    <submittedName>
        <fullName evidence="4">Type IV leader peptidase family protein</fullName>
    </submittedName>
</protein>
<keyword evidence="2" id="KW-0472">Membrane</keyword>
<sequence>MFIEIVLFVVLAVCVYTDITARKIYNFVLLPACVSALLYYLLTGGLDLGWWSVQGLLLGIALLVIPFAMGGIGAGDVKLLGIIGVLKGPEFVVIAFLAGAIVGGVMSAVYLIKQKKMLSILKNIGYNIYYLAIGAPRIKVIDDNGQTAVTIPYGAAIALGAAAAYFVR</sequence>
<comment type="similarity">
    <text evidence="1">Belongs to the peptidase A24 family.</text>
</comment>
<gene>
    <name evidence="4" type="ORF">Psch_00537</name>
</gene>
<organism evidence="4 5">
    <name type="scientific">Pelotomaculum schinkii</name>
    <dbReference type="NCBI Taxonomy" id="78350"/>
    <lineage>
        <taxon>Bacteria</taxon>
        <taxon>Bacillati</taxon>
        <taxon>Bacillota</taxon>
        <taxon>Clostridia</taxon>
        <taxon>Eubacteriales</taxon>
        <taxon>Desulfotomaculaceae</taxon>
        <taxon>Pelotomaculum</taxon>
    </lineage>
</organism>
<dbReference type="RefSeq" id="WP_190239040.1">
    <property type="nucleotide sequence ID" value="NZ_QFGA01000001.1"/>
</dbReference>
<name>A0A4Y7RDZ0_9FIRM</name>
<dbReference type="PANTHER" id="PTHR30487">
    <property type="entry name" value="TYPE 4 PREPILIN-LIKE PROTEINS LEADER PEPTIDE-PROCESSING ENZYME"/>
    <property type="match status" value="1"/>
</dbReference>
<dbReference type="EMBL" id="QFGA01000001">
    <property type="protein sequence ID" value="TEB06999.1"/>
    <property type="molecule type" value="Genomic_DNA"/>
</dbReference>
<feature type="transmembrane region" description="Helical" evidence="2">
    <location>
        <begin position="92"/>
        <end position="112"/>
    </location>
</feature>
<evidence type="ECO:0000313" key="4">
    <source>
        <dbReference type="EMBL" id="TEB06999.1"/>
    </source>
</evidence>
<keyword evidence="5" id="KW-1185">Reference proteome</keyword>
<dbReference type="GO" id="GO:0004190">
    <property type="term" value="F:aspartic-type endopeptidase activity"/>
    <property type="evidence" value="ECO:0007669"/>
    <property type="project" value="InterPro"/>
</dbReference>
<dbReference type="GO" id="GO:0005886">
    <property type="term" value="C:plasma membrane"/>
    <property type="evidence" value="ECO:0007669"/>
    <property type="project" value="TreeGrafter"/>
</dbReference>
<dbReference type="InterPro" id="IPR050882">
    <property type="entry name" value="Prepilin_peptidase/N-MTase"/>
</dbReference>
<evidence type="ECO:0000256" key="1">
    <source>
        <dbReference type="ARBA" id="ARBA00005801"/>
    </source>
</evidence>
<evidence type="ECO:0000259" key="3">
    <source>
        <dbReference type="Pfam" id="PF01478"/>
    </source>
</evidence>
<dbReference type="Proteomes" id="UP000298324">
    <property type="component" value="Unassembled WGS sequence"/>
</dbReference>
<evidence type="ECO:0000256" key="2">
    <source>
        <dbReference type="SAM" id="Phobius"/>
    </source>
</evidence>
<reference evidence="4 5" key="1">
    <citation type="journal article" date="2018" name="Environ. Microbiol.">
        <title>Novel energy conservation strategies and behaviour of Pelotomaculum schinkii driving syntrophic propionate catabolism.</title>
        <authorList>
            <person name="Hidalgo-Ahumada C.A.P."/>
            <person name="Nobu M.K."/>
            <person name="Narihiro T."/>
            <person name="Tamaki H."/>
            <person name="Liu W.T."/>
            <person name="Kamagata Y."/>
            <person name="Stams A.J.M."/>
            <person name="Imachi H."/>
            <person name="Sousa D.Z."/>
        </authorList>
    </citation>
    <scope>NUCLEOTIDE SEQUENCE [LARGE SCALE GENOMIC DNA]</scope>
    <source>
        <strain evidence="4 5">HH</strain>
    </source>
</reference>
<evidence type="ECO:0000313" key="5">
    <source>
        <dbReference type="Proteomes" id="UP000298324"/>
    </source>
</evidence>
<proteinExistence type="inferred from homology"/>
<feature type="transmembrane region" description="Helical" evidence="2">
    <location>
        <begin position="124"/>
        <end position="141"/>
    </location>
</feature>
<feature type="transmembrane region" description="Helical" evidence="2">
    <location>
        <begin position="27"/>
        <end position="43"/>
    </location>
</feature>
<dbReference type="GO" id="GO:0006465">
    <property type="term" value="P:signal peptide processing"/>
    <property type="evidence" value="ECO:0007669"/>
    <property type="project" value="TreeGrafter"/>
</dbReference>
<feature type="domain" description="Prepilin type IV endopeptidase peptidase" evidence="3">
    <location>
        <begin position="5"/>
        <end position="106"/>
    </location>
</feature>
<dbReference type="AlphaFoldDB" id="A0A4Y7RDZ0"/>
<dbReference type="Gene3D" id="1.20.120.1220">
    <property type="match status" value="1"/>
</dbReference>
<feature type="transmembrane region" description="Helical" evidence="2">
    <location>
        <begin position="55"/>
        <end position="72"/>
    </location>
</feature>
<keyword evidence="2" id="KW-1133">Transmembrane helix</keyword>
<dbReference type="Pfam" id="PF01478">
    <property type="entry name" value="Peptidase_A24"/>
    <property type="match status" value="1"/>
</dbReference>
<keyword evidence="2" id="KW-0812">Transmembrane</keyword>
<accession>A0A4Y7RDZ0</accession>
<dbReference type="PANTHER" id="PTHR30487:SF0">
    <property type="entry name" value="PREPILIN LEADER PEPTIDASE_N-METHYLTRANSFERASE-RELATED"/>
    <property type="match status" value="1"/>
</dbReference>
<dbReference type="InterPro" id="IPR000045">
    <property type="entry name" value="Prepilin_IV_endopep_pep"/>
</dbReference>